<protein>
    <submittedName>
        <fullName evidence="1">Uncharacterized protein</fullName>
    </submittedName>
</protein>
<name>A0A101M553_PICGL</name>
<keyword evidence="1" id="KW-0496">Mitochondrion</keyword>
<dbReference type="AlphaFoldDB" id="A0A101M553"/>
<comment type="caution">
    <text evidence="1">The sequence shown here is derived from an EMBL/GenBank/DDBJ whole genome shotgun (WGS) entry which is preliminary data.</text>
</comment>
<reference evidence="1" key="1">
    <citation type="journal article" date="2015" name="Genome Biol. Evol.">
        <title>Organellar Genomes of White Spruce (Picea glauca): Assembly and Annotation.</title>
        <authorList>
            <person name="Jackman S.D."/>
            <person name="Warren R.L."/>
            <person name="Gibb E.A."/>
            <person name="Vandervalk B.P."/>
            <person name="Mohamadi H."/>
            <person name="Chu J."/>
            <person name="Raymond A."/>
            <person name="Pleasance S."/>
            <person name="Coope R."/>
            <person name="Wildung M.R."/>
            <person name="Ritland C.E."/>
            <person name="Bousquet J."/>
            <person name="Jones S.J."/>
            <person name="Bohlmann J."/>
            <person name="Birol I."/>
        </authorList>
    </citation>
    <scope>NUCLEOTIDE SEQUENCE [LARGE SCALE GENOMIC DNA]</scope>
    <source>
        <tissue evidence="1">Flushing bud</tissue>
    </source>
</reference>
<evidence type="ECO:0000313" key="1">
    <source>
        <dbReference type="EMBL" id="KUM51069.1"/>
    </source>
</evidence>
<proteinExistence type="predicted"/>
<organism evidence="1">
    <name type="scientific">Picea glauca</name>
    <name type="common">White spruce</name>
    <name type="synonym">Pinus glauca</name>
    <dbReference type="NCBI Taxonomy" id="3330"/>
    <lineage>
        <taxon>Eukaryota</taxon>
        <taxon>Viridiplantae</taxon>
        <taxon>Streptophyta</taxon>
        <taxon>Embryophyta</taxon>
        <taxon>Tracheophyta</taxon>
        <taxon>Spermatophyta</taxon>
        <taxon>Pinopsida</taxon>
        <taxon>Pinidae</taxon>
        <taxon>Conifers I</taxon>
        <taxon>Pinales</taxon>
        <taxon>Pinaceae</taxon>
        <taxon>Picea</taxon>
    </lineage>
</organism>
<accession>A0A101M553</accession>
<gene>
    <name evidence="1" type="ORF">ABT39_MTgene915</name>
</gene>
<dbReference type="EMBL" id="LKAM01000001">
    <property type="protein sequence ID" value="KUM51069.1"/>
    <property type="molecule type" value="Genomic_DNA"/>
</dbReference>
<sequence>MEMRNLILCISHPSSQKKRAQRTSSIRYGKINGTGGNSVQRMEYQLGNSSQTQTSAGGRAVFLHVISRNRIF</sequence>
<geneLocation type="mitochondrion" evidence="1"/>